<organism evidence="3 4">
    <name type="scientific">Magallana gigas</name>
    <name type="common">Pacific oyster</name>
    <name type="synonym">Crassostrea gigas</name>
    <dbReference type="NCBI Taxonomy" id="29159"/>
    <lineage>
        <taxon>Eukaryota</taxon>
        <taxon>Metazoa</taxon>
        <taxon>Spiralia</taxon>
        <taxon>Lophotrochozoa</taxon>
        <taxon>Mollusca</taxon>
        <taxon>Bivalvia</taxon>
        <taxon>Autobranchia</taxon>
        <taxon>Pteriomorphia</taxon>
        <taxon>Ostreida</taxon>
        <taxon>Ostreoidea</taxon>
        <taxon>Ostreidae</taxon>
        <taxon>Magallana</taxon>
    </lineage>
</organism>
<evidence type="ECO:0000313" key="3">
    <source>
        <dbReference type="EnsemblMetazoa" id="G24920.6:cds"/>
    </source>
</evidence>
<feature type="region of interest" description="Disordered" evidence="1">
    <location>
        <begin position="267"/>
        <end position="333"/>
    </location>
</feature>
<evidence type="ECO:0000259" key="2">
    <source>
        <dbReference type="Pfam" id="PF16026"/>
    </source>
</evidence>
<feature type="compositionally biased region" description="Basic and acidic residues" evidence="1">
    <location>
        <begin position="12"/>
        <end position="34"/>
    </location>
</feature>
<feature type="compositionally biased region" description="Polar residues" evidence="1">
    <location>
        <begin position="1"/>
        <end position="11"/>
    </location>
</feature>
<dbReference type="OMA" id="GTCREME"/>
<evidence type="ECO:0000313" key="4">
    <source>
        <dbReference type="Proteomes" id="UP000005408"/>
    </source>
</evidence>
<evidence type="ECO:0000256" key="1">
    <source>
        <dbReference type="SAM" id="MobiDB-lite"/>
    </source>
</evidence>
<proteinExistence type="predicted"/>
<dbReference type="OrthoDB" id="6144100at2759"/>
<feature type="compositionally biased region" description="Basic and acidic residues" evidence="1">
    <location>
        <begin position="267"/>
        <end position="283"/>
    </location>
</feature>
<dbReference type="InterPro" id="IPR031981">
    <property type="entry name" value="MIEAP_C"/>
</dbReference>
<dbReference type="EnsemblMetazoa" id="G24920.6">
    <property type="protein sequence ID" value="G24920.6:cds"/>
    <property type="gene ID" value="G24920"/>
</dbReference>
<reference evidence="3" key="1">
    <citation type="submission" date="2022-08" db="UniProtKB">
        <authorList>
            <consortium name="EnsemblMetazoa"/>
        </authorList>
    </citation>
    <scope>IDENTIFICATION</scope>
    <source>
        <strain evidence="3">05x7-T-G4-1.051#20</strain>
    </source>
</reference>
<dbReference type="Pfam" id="PF16026">
    <property type="entry name" value="MIEAP"/>
    <property type="match status" value="1"/>
</dbReference>
<protein>
    <recommendedName>
        <fullName evidence="2">Mitochondria-eating protein C-terminal domain-containing protein</fullName>
    </recommendedName>
</protein>
<feature type="region of interest" description="Disordered" evidence="1">
    <location>
        <begin position="1"/>
        <end position="34"/>
    </location>
</feature>
<keyword evidence="4" id="KW-1185">Reference proteome</keyword>
<dbReference type="AlphaFoldDB" id="A0A8W8KTM9"/>
<name>A0A8W8KTM9_MAGGI</name>
<sequence length="333" mass="37886">MSKSRTGNDTGTCREMEEKSPTLEEKLGKYKTENEKLKNEKQSLLSRLSQLAGVQMTENNPNVTDLSDINRPINLGEDFSEIYDNEYTDVLVYLKRKSDDVKNMQDKLLKTAEICLKFCEDFEKKQFKEILGVFHLPDDRQSLPKGVIKHVKDLRTSLLHKTEGDLEKEFFQSLTPHQMQNSLLACNDDSVKKYISKCLSFFWRACIQTPPLYFDFSVKPGTPFDNAVHRKCTVNGPMVTYTVWPVAYLHEKGPLLVKGVVQCEKQEKTPVEGLKPKDSKDGVNLHTGQTSLPGRVTDIPVTHINSRGTEPTKEKNVEKSLASKPESTSREKK</sequence>
<accession>A0A8W8KTM9</accession>
<dbReference type="Proteomes" id="UP000005408">
    <property type="component" value="Unassembled WGS sequence"/>
</dbReference>
<feature type="domain" description="Mitochondria-eating protein C-terminal" evidence="2">
    <location>
        <begin position="73"/>
        <end position="262"/>
    </location>
</feature>